<feature type="compositionally biased region" description="Polar residues" evidence="1">
    <location>
        <begin position="149"/>
        <end position="164"/>
    </location>
</feature>
<dbReference type="Pfam" id="PF14365">
    <property type="entry name" value="Neprosin_AP"/>
    <property type="match status" value="1"/>
</dbReference>
<dbReference type="Proteomes" id="UP001168877">
    <property type="component" value="Unassembled WGS sequence"/>
</dbReference>
<sequence length="164" mass="18570">MAKRVSILLLVLAVSAFSDGVYGQAKARVTLSEIDRKLKLLNKPAVKTIKLFSCLYFPSIDLTSLLQSDHSFNTITRLYLQSEDGDIIDCVDIYKQPAFDHPALRNHKIQMRPSFDLPTEKLVTRNESSSANDTSDLAKEWKLSERNRSNSQNPEARLIQSNFP</sequence>
<evidence type="ECO:0000313" key="5">
    <source>
        <dbReference type="Proteomes" id="UP001168877"/>
    </source>
</evidence>
<feature type="chain" id="PRO_5041244632" description="Neprosin activation peptide domain-containing protein" evidence="2">
    <location>
        <begin position="24"/>
        <end position="164"/>
    </location>
</feature>
<organism evidence="4 5">
    <name type="scientific">Acer saccharum</name>
    <name type="common">Sugar maple</name>
    <dbReference type="NCBI Taxonomy" id="4024"/>
    <lineage>
        <taxon>Eukaryota</taxon>
        <taxon>Viridiplantae</taxon>
        <taxon>Streptophyta</taxon>
        <taxon>Embryophyta</taxon>
        <taxon>Tracheophyta</taxon>
        <taxon>Spermatophyta</taxon>
        <taxon>Magnoliopsida</taxon>
        <taxon>eudicotyledons</taxon>
        <taxon>Gunneridae</taxon>
        <taxon>Pentapetalae</taxon>
        <taxon>rosids</taxon>
        <taxon>malvids</taxon>
        <taxon>Sapindales</taxon>
        <taxon>Sapindaceae</taxon>
        <taxon>Hippocastanoideae</taxon>
        <taxon>Acereae</taxon>
        <taxon>Acer</taxon>
    </lineage>
</organism>
<evidence type="ECO:0000313" key="4">
    <source>
        <dbReference type="EMBL" id="KAK0572116.1"/>
    </source>
</evidence>
<keyword evidence="2" id="KW-0732">Signal</keyword>
<evidence type="ECO:0000259" key="3">
    <source>
        <dbReference type="Pfam" id="PF14365"/>
    </source>
</evidence>
<evidence type="ECO:0000256" key="1">
    <source>
        <dbReference type="SAM" id="MobiDB-lite"/>
    </source>
</evidence>
<feature type="region of interest" description="Disordered" evidence="1">
    <location>
        <begin position="124"/>
        <end position="164"/>
    </location>
</feature>
<reference evidence="4" key="2">
    <citation type="submission" date="2023-06" db="EMBL/GenBank/DDBJ databases">
        <authorList>
            <person name="Swenson N.G."/>
            <person name="Wegrzyn J.L."/>
            <person name="Mcevoy S.L."/>
        </authorList>
    </citation>
    <scope>NUCLEOTIDE SEQUENCE</scope>
    <source>
        <strain evidence="4">NS2018</strain>
        <tissue evidence="4">Leaf</tissue>
    </source>
</reference>
<feature type="compositionally biased region" description="Polar residues" evidence="1">
    <location>
        <begin position="125"/>
        <end position="135"/>
    </location>
</feature>
<dbReference type="EMBL" id="JAUESC010000388">
    <property type="protein sequence ID" value="KAK0572116.1"/>
    <property type="molecule type" value="Genomic_DNA"/>
</dbReference>
<name>A0AA39RDS1_ACESA</name>
<dbReference type="AlphaFoldDB" id="A0AA39RDS1"/>
<evidence type="ECO:0000256" key="2">
    <source>
        <dbReference type="SAM" id="SignalP"/>
    </source>
</evidence>
<dbReference type="PANTHER" id="PTHR31589:SF111">
    <property type="entry name" value="NEPROSIN DOMAIN-CONTAINING PROTEIN"/>
    <property type="match status" value="1"/>
</dbReference>
<dbReference type="InterPro" id="IPR025521">
    <property type="entry name" value="Neprosin_propep"/>
</dbReference>
<dbReference type="InterPro" id="IPR053168">
    <property type="entry name" value="Glutamic_endopeptidase"/>
</dbReference>
<feature type="signal peptide" evidence="2">
    <location>
        <begin position="1"/>
        <end position="23"/>
    </location>
</feature>
<accession>A0AA39RDS1</accession>
<proteinExistence type="predicted"/>
<dbReference type="PANTHER" id="PTHR31589">
    <property type="entry name" value="PROTEIN, PUTATIVE (DUF239)-RELATED-RELATED"/>
    <property type="match status" value="1"/>
</dbReference>
<feature type="domain" description="Neprosin activation peptide" evidence="3">
    <location>
        <begin position="80"/>
        <end position="144"/>
    </location>
</feature>
<reference evidence="4" key="1">
    <citation type="journal article" date="2022" name="Plant J.">
        <title>Strategies of tolerance reflected in two North American maple genomes.</title>
        <authorList>
            <person name="McEvoy S.L."/>
            <person name="Sezen U.U."/>
            <person name="Trouern-Trend A."/>
            <person name="McMahon S.M."/>
            <person name="Schaberg P.G."/>
            <person name="Yang J."/>
            <person name="Wegrzyn J.L."/>
            <person name="Swenson N.G."/>
        </authorList>
    </citation>
    <scope>NUCLEOTIDE SEQUENCE</scope>
    <source>
        <strain evidence="4">NS2018</strain>
    </source>
</reference>
<gene>
    <name evidence="4" type="ORF">LWI29_026373</name>
</gene>
<keyword evidence="5" id="KW-1185">Reference proteome</keyword>
<feature type="compositionally biased region" description="Basic and acidic residues" evidence="1">
    <location>
        <begin position="136"/>
        <end position="148"/>
    </location>
</feature>
<protein>
    <recommendedName>
        <fullName evidence="3">Neprosin activation peptide domain-containing protein</fullName>
    </recommendedName>
</protein>
<comment type="caution">
    <text evidence="4">The sequence shown here is derived from an EMBL/GenBank/DDBJ whole genome shotgun (WGS) entry which is preliminary data.</text>
</comment>